<dbReference type="Proteomes" id="UP000610456">
    <property type="component" value="Unassembled WGS sequence"/>
</dbReference>
<dbReference type="EMBL" id="BMXB01000009">
    <property type="protein sequence ID" value="GHA41180.1"/>
    <property type="molecule type" value="Genomic_DNA"/>
</dbReference>
<gene>
    <name evidence="1" type="ORF">GCM10007103_23240</name>
</gene>
<evidence type="ECO:0000313" key="2">
    <source>
        <dbReference type="Proteomes" id="UP000610456"/>
    </source>
</evidence>
<proteinExistence type="predicted"/>
<keyword evidence="2" id="KW-1185">Reference proteome</keyword>
<sequence length="148" mass="16647">MSFLLPGLEYETVLSDKTTIDFRVGTGFTFAMGKSIGTQFGIYPNFHTQYRYYYNFEKRADKGKNTSNNSGNYFALNGGLYGGKPLIGEIEYNMNYGAEIGPVWGIQRVYKSGFKLDLHLGLGYSFNDLGNSGFSSLISFRLGWLLFN</sequence>
<name>A0A918SGB5_9FLAO</name>
<organism evidence="1 2">
    <name type="scientific">Salinimicrobium marinum</name>
    <dbReference type="NCBI Taxonomy" id="680283"/>
    <lineage>
        <taxon>Bacteria</taxon>
        <taxon>Pseudomonadati</taxon>
        <taxon>Bacteroidota</taxon>
        <taxon>Flavobacteriia</taxon>
        <taxon>Flavobacteriales</taxon>
        <taxon>Flavobacteriaceae</taxon>
        <taxon>Salinimicrobium</taxon>
    </lineage>
</organism>
<accession>A0A918SGB5</accession>
<comment type="caution">
    <text evidence="1">The sequence shown here is derived from an EMBL/GenBank/DDBJ whole genome shotgun (WGS) entry which is preliminary data.</text>
</comment>
<reference evidence="1" key="2">
    <citation type="submission" date="2020-09" db="EMBL/GenBank/DDBJ databases">
        <authorList>
            <person name="Sun Q."/>
            <person name="Kim S."/>
        </authorList>
    </citation>
    <scope>NUCLEOTIDE SEQUENCE</scope>
    <source>
        <strain evidence="1">KCTC 12719</strain>
    </source>
</reference>
<reference evidence="1" key="1">
    <citation type="journal article" date="2014" name="Int. J. Syst. Evol. Microbiol.">
        <title>Complete genome sequence of Corynebacterium casei LMG S-19264T (=DSM 44701T), isolated from a smear-ripened cheese.</title>
        <authorList>
            <consortium name="US DOE Joint Genome Institute (JGI-PGF)"/>
            <person name="Walter F."/>
            <person name="Albersmeier A."/>
            <person name="Kalinowski J."/>
            <person name="Ruckert C."/>
        </authorList>
    </citation>
    <scope>NUCLEOTIDE SEQUENCE</scope>
    <source>
        <strain evidence="1">KCTC 12719</strain>
    </source>
</reference>
<evidence type="ECO:0000313" key="1">
    <source>
        <dbReference type="EMBL" id="GHA41180.1"/>
    </source>
</evidence>
<dbReference type="AlphaFoldDB" id="A0A918SGB5"/>
<protein>
    <submittedName>
        <fullName evidence="1">Uncharacterized protein</fullName>
    </submittedName>
</protein>